<dbReference type="Proteomes" id="UP000322726">
    <property type="component" value="Chromosome"/>
</dbReference>
<gene>
    <name evidence="1" type="ORF">APAC_1277</name>
</gene>
<organism evidence="1 2">
    <name type="scientific">Malaciobacter pacificus</name>
    <dbReference type="NCBI Taxonomy" id="1080223"/>
    <lineage>
        <taxon>Bacteria</taxon>
        <taxon>Pseudomonadati</taxon>
        <taxon>Campylobacterota</taxon>
        <taxon>Epsilonproteobacteria</taxon>
        <taxon>Campylobacterales</taxon>
        <taxon>Arcobacteraceae</taxon>
        <taxon>Malaciobacter</taxon>
    </lineage>
</organism>
<dbReference type="KEGG" id="apai:APAC_1277"/>
<reference evidence="2" key="1">
    <citation type="submission" date="2019-09" db="EMBL/GenBank/DDBJ databases">
        <title>Complete genome sequencing of four Arcobacter species reveals a diverse suite of mobile elements.</title>
        <authorList>
            <person name="On S.L.W."/>
            <person name="Miller W.G."/>
            <person name="Biggs P."/>
            <person name="Cornelius A."/>
            <person name="Vandamme P."/>
        </authorList>
    </citation>
    <scope>NUCLEOTIDE SEQUENCE [LARGE SCALE GENOMIC DNA]</scope>
    <source>
        <strain evidence="2">LMG 26638</strain>
    </source>
</reference>
<dbReference type="RefSeq" id="WP_130233333.1">
    <property type="nucleotide sequence ID" value="NZ_BMEF01000008.1"/>
</dbReference>
<dbReference type="EMBL" id="CP035928">
    <property type="protein sequence ID" value="QEP34396.1"/>
    <property type="molecule type" value="Genomic_DNA"/>
</dbReference>
<keyword evidence="2" id="KW-1185">Reference proteome</keyword>
<evidence type="ECO:0000313" key="1">
    <source>
        <dbReference type="EMBL" id="QEP34396.1"/>
    </source>
</evidence>
<name>A0A5C2HB22_9BACT</name>
<dbReference type="AlphaFoldDB" id="A0A5C2HB22"/>
<sequence length="190" mass="21643">MKNILKIVFLGVVGFGLLVYFTAPKNPNPVKKNYSKGDITLDSFPRFFDVVSKGEYTKFQDLFTGGKQYLVVLNHDGLAVFKDLHKYTNKDIILVANIVNTPWLIQKLAVDGKLEELFKDSKIPLINDSKGLIANILDIKDRNQNSYIVYEINDKNINKLFTSKVKLNALQDGVTQEEIKNSIEEFLEKL</sequence>
<protein>
    <submittedName>
        <fullName evidence="1">Uncharacterized protein</fullName>
    </submittedName>
</protein>
<evidence type="ECO:0000313" key="2">
    <source>
        <dbReference type="Proteomes" id="UP000322726"/>
    </source>
</evidence>
<dbReference type="OrthoDB" id="5343867at2"/>
<reference evidence="1 2" key="2">
    <citation type="submission" date="2019-09" db="EMBL/GenBank/DDBJ databases">
        <title>Complete genome sequencing of four Arcobacter species reveals a diverse suite of mobile elements.</title>
        <authorList>
            <person name="Miller W.G."/>
            <person name="Yee E."/>
            <person name="Bono J.L."/>
        </authorList>
    </citation>
    <scope>NUCLEOTIDE SEQUENCE [LARGE SCALE GENOMIC DNA]</scope>
    <source>
        <strain evidence="1 2">LMG 26638</strain>
    </source>
</reference>
<proteinExistence type="predicted"/>
<reference evidence="1 2" key="3">
    <citation type="submission" date="2019-09" db="EMBL/GenBank/DDBJ databases">
        <title>Taxonomic note: a critical rebuttal of the proposed division of the genus Arcobacter into six genera, emended descriptions of Arcobacter anaerophilus and the genus Arcobacter, and an assessment of genus-level boundaries for Epsilonproteobacteria using in silico genomic comparator tools.</title>
        <authorList>
            <person name="On S.L.W."/>
            <person name="Miller W.G."/>
            <person name="Biggs P."/>
            <person name="Cornelius A."/>
            <person name="Vandamme P."/>
        </authorList>
    </citation>
    <scope>NUCLEOTIDE SEQUENCE [LARGE SCALE GENOMIC DNA]</scope>
    <source>
        <strain evidence="1 2">LMG 26638</strain>
    </source>
</reference>
<accession>A0A5C2HB22</accession>